<keyword evidence="3" id="KW-0808">Transferase</keyword>
<comment type="pathway">
    <text evidence="1 11">Cell wall biogenesis; peptidoglycan biosynthesis.</text>
</comment>
<keyword evidence="7 11" id="KW-0573">Peptidoglycan synthesis</keyword>
<feature type="active site" description="Proton acceptor" evidence="9">
    <location>
        <position position="301"/>
    </location>
</feature>
<dbReference type="Gene3D" id="3.40.710.10">
    <property type="entry name" value="DD-peptidase/beta-lactamase superfamily"/>
    <property type="match status" value="1"/>
</dbReference>
<feature type="binding site" evidence="10">
    <location>
        <position position="455"/>
    </location>
    <ligand>
        <name>substrate</name>
    </ligand>
</feature>
<evidence type="ECO:0000313" key="14">
    <source>
        <dbReference type="EMBL" id="OIO31538.1"/>
    </source>
</evidence>
<comment type="caution">
    <text evidence="14">The sequence shown here is derived from an EMBL/GenBank/DDBJ whole genome shotgun (WGS) entry which is preliminary data.</text>
</comment>
<feature type="active site" description="Nucleophile" evidence="11">
    <location>
        <position position="225"/>
    </location>
</feature>
<evidence type="ECO:0000256" key="11">
    <source>
        <dbReference type="PROSITE-ProRule" id="PRU01373"/>
    </source>
</evidence>
<dbReference type="InterPro" id="IPR005490">
    <property type="entry name" value="LD_TPept_cat_dom"/>
</dbReference>
<keyword evidence="5" id="KW-0378">Hydrolase</keyword>
<dbReference type="STRING" id="1805282.AUJ44_04420"/>
<evidence type="ECO:0000256" key="1">
    <source>
        <dbReference type="ARBA" id="ARBA00004752"/>
    </source>
</evidence>
<gene>
    <name evidence="14" type="ORF">AUJ44_04420</name>
</gene>
<evidence type="ECO:0000256" key="12">
    <source>
        <dbReference type="RuleBase" id="RU004016"/>
    </source>
</evidence>
<feature type="active site" description="Acyl-ester intermediate" evidence="9">
    <location>
        <position position="298"/>
    </location>
</feature>
<proteinExistence type="inferred from homology"/>
<dbReference type="GO" id="GO:0071972">
    <property type="term" value="F:peptidoglycan L,D-transpeptidase activity"/>
    <property type="evidence" value="ECO:0007669"/>
    <property type="project" value="TreeGrafter"/>
</dbReference>
<dbReference type="InterPro" id="IPR050979">
    <property type="entry name" value="LD-transpeptidase"/>
</dbReference>
<evidence type="ECO:0000256" key="2">
    <source>
        <dbReference type="ARBA" id="ARBA00007164"/>
    </source>
</evidence>
<accession>A0A1J4V308</accession>
<dbReference type="PANTHER" id="PTHR30582">
    <property type="entry name" value="L,D-TRANSPEPTIDASE"/>
    <property type="match status" value="1"/>
</dbReference>
<evidence type="ECO:0000256" key="8">
    <source>
        <dbReference type="ARBA" id="ARBA00023316"/>
    </source>
</evidence>
<evidence type="ECO:0000259" key="13">
    <source>
        <dbReference type="PROSITE" id="PS52029"/>
    </source>
</evidence>
<keyword evidence="4" id="KW-0732">Signal</keyword>
<dbReference type="PANTHER" id="PTHR30582:SF2">
    <property type="entry name" value="L,D-TRANSPEPTIDASE YCIB-RELATED"/>
    <property type="match status" value="1"/>
</dbReference>
<evidence type="ECO:0000313" key="15">
    <source>
        <dbReference type="Proteomes" id="UP000183206"/>
    </source>
</evidence>
<dbReference type="InterPro" id="IPR012338">
    <property type="entry name" value="Beta-lactam/transpept-like"/>
</dbReference>
<dbReference type="AlphaFoldDB" id="A0A1J4V308"/>
<comment type="similarity">
    <text evidence="2 12">Belongs to the peptidase S11 family.</text>
</comment>
<feature type="active site" evidence="9">
    <location>
        <position position="352"/>
    </location>
</feature>
<dbReference type="Gene3D" id="2.40.440.10">
    <property type="entry name" value="L,D-transpeptidase catalytic domain-like"/>
    <property type="match status" value="1"/>
</dbReference>
<evidence type="ECO:0000256" key="10">
    <source>
        <dbReference type="PIRSR" id="PIRSR618044-2"/>
    </source>
</evidence>
<dbReference type="Proteomes" id="UP000183206">
    <property type="component" value="Unassembled WGS sequence"/>
</dbReference>
<dbReference type="InterPro" id="IPR038063">
    <property type="entry name" value="Transpep_catalytic_dom"/>
</dbReference>
<evidence type="ECO:0000256" key="3">
    <source>
        <dbReference type="ARBA" id="ARBA00022679"/>
    </source>
</evidence>
<feature type="domain" description="L,D-TPase catalytic" evidence="13">
    <location>
        <begin position="133"/>
        <end position="249"/>
    </location>
</feature>
<keyword evidence="8 11" id="KW-0961">Cell wall biogenesis/degradation</keyword>
<reference evidence="14 15" key="1">
    <citation type="journal article" date="2016" name="Environ. Microbiol.">
        <title>Genomic resolution of a cold subsurface aquifer community provides metabolic insights for novel microbes adapted to high CO concentrations.</title>
        <authorList>
            <person name="Probst A.J."/>
            <person name="Castelle C.J."/>
            <person name="Singh A."/>
            <person name="Brown C.T."/>
            <person name="Anantharaman K."/>
            <person name="Sharon I."/>
            <person name="Hug L.A."/>
            <person name="Burstein D."/>
            <person name="Emerson J.B."/>
            <person name="Thomas B.C."/>
            <person name="Banfield J.F."/>
        </authorList>
    </citation>
    <scope>NUCLEOTIDE SEQUENCE [LARGE SCALE GENOMIC DNA]</scope>
    <source>
        <strain evidence="14">CG1_02_47_685</strain>
    </source>
</reference>
<dbReference type="PROSITE" id="PS52029">
    <property type="entry name" value="LD_TPASE"/>
    <property type="match status" value="1"/>
</dbReference>
<dbReference type="SUPFAM" id="SSF141523">
    <property type="entry name" value="L,D-transpeptidase catalytic domain-like"/>
    <property type="match status" value="1"/>
</dbReference>
<dbReference type="GO" id="GO:0018104">
    <property type="term" value="P:peptidoglycan-protein cross-linking"/>
    <property type="evidence" value="ECO:0007669"/>
    <property type="project" value="TreeGrafter"/>
</dbReference>
<evidence type="ECO:0000256" key="5">
    <source>
        <dbReference type="ARBA" id="ARBA00022801"/>
    </source>
</evidence>
<dbReference type="GO" id="GO:0071555">
    <property type="term" value="P:cell wall organization"/>
    <property type="evidence" value="ECO:0007669"/>
    <property type="project" value="UniProtKB-UniRule"/>
</dbReference>
<dbReference type="Pfam" id="PF00768">
    <property type="entry name" value="Peptidase_S11"/>
    <property type="match status" value="1"/>
</dbReference>
<dbReference type="InterPro" id="IPR001967">
    <property type="entry name" value="Peptidase_S11_N"/>
</dbReference>
<evidence type="ECO:0000256" key="4">
    <source>
        <dbReference type="ARBA" id="ARBA00022729"/>
    </source>
</evidence>
<dbReference type="InterPro" id="IPR018044">
    <property type="entry name" value="Peptidase_S11"/>
</dbReference>
<dbReference type="EMBL" id="MNVO01000064">
    <property type="protein sequence ID" value="OIO31538.1"/>
    <property type="molecule type" value="Genomic_DNA"/>
</dbReference>
<keyword evidence="6 11" id="KW-0133">Cell shape</keyword>
<dbReference type="CDD" id="cd16913">
    <property type="entry name" value="YkuD_like"/>
    <property type="match status" value="1"/>
</dbReference>
<dbReference type="GO" id="GO:0009002">
    <property type="term" value="F:serine-type D-Ala-D-Ala carboxypeptidase activity"/>
    <property type="evidence" value="ECO:0007669"/>
    <property type="project" value="InterPro"/>
</dbReference>
<dbReference type="UniPathway" id="UPA00219"/>
<organism evidence="14 15">
    <name type="scientific">Candidatus Nomurabacteria bacterium CG1_02_47_685</name>
    <dbReference type="NCBI Taxonomy" id="1805282"/>
    <lineage>
        <taxon>Bacteria</taxon>
        <taxon>Candidatus Nomuraibacteriota</taxon>
    </lineage>
</organism>
<evidence type="ECO:0000256" key="6">
    <source>
        <dbReference type="ARBA" id="ARBA00022960"/>
    </source>
</evidence>
<evidence type="ECO:0000256" key="7">
    <source>
        <dbReference type="ARBA" id="ARBA00022984"/>
    </source>
</evidence>
<name>A0A1J4V308_9BACT</name>
<dbReference type="SUPFAM" id="SSF56601">
    <property type="entry name" value="beta-lactamase/transpeptidase-like"/>
    <property type="match status" value="1"/>
</dbReference>
<protein>
    <recommendedName>
        <fullName evidence="13">L,D-TPase catalytic domain-containing protein</fullName>
    </recommendedName>
</protein>
<dbReference type="GO" id="GO:0006508">
    <property type="term" value="P:proteolysis"/>
    <property type="evidence" value="ECO:0007669"/>
    <property type="project" value="InterPro"/>
</dbReference>
<dbReference type="GO" id="GO:0005576">
    <property type="term" value="C:extracellular region"/>
    <property type="evidence" value="ECO:0007669"/>
    <property type="project" value="TreeGrafter"/>
</dbReference>
<dbReference type="PRINTS" id="PR00725">
    <property type="entry name" value="DADACBPTASE1"/>
</dbReference>
<dbReference type="GO" id="GO:0008360">
    <property type="term" value="P:regulation of cell shape"/>
    <property type="evidence" value="ECO:0007669"/>
    <property type="project" value="UniProtKB-UniRule"/>
</dbReference>
<dbReference type="GO" id="GO:0016740">
    <property type="term" value="F:transferase activity"/>
    <property type="evidence" value="ECO:0007669"/>
    <property type="project" value="UniProtKB-KW"/>
</dbReference>
<evidence type="ECO:0000256" key="9">
    <source>
        <dbReference type="PIRSR" id="PIRSR618044-1"/>
    </source>
</evidence>
<sequence>MNRRKLFRYIREAQQSGVGAEEITQLLLDAGWKRSDIEFAFDIISRGRESFLHVHFLHRHLSPKVSAGALVAILTLTGLISGLYARSTLGSNELLVQNGENGKIIFEYGSWPILENAKFFEKVKQDFISQKADFIEADLSSMKLRVYSEGLLATEVPIGSKGREGSWWETPAGLYKIESMEKSHYSSFGHVYMPWSMQFQGNFFIHGWPYYADGSPVAQGYSGGCIRLADKNAESVYRLAKTGMPVLVFKESFITNAADTKYAPKSIVPDTVSYLAADLQNNFVFAEHLSSDQRFIASITKLMTALIAVEYINIEREVSITSPMVATTSIPRLSAGNKTSVLDLLSLLLLESSNEAALAITSPLGQSHFVDLMNRKAATIGMANSRFTDTSGIIATNTSTATDLFMLAKYLYYNRSFVLHMSMGNENRAAYGPSQYKNLSNLNEISGLEKMIGGKVAESSAAQGGMLAVFKMNVGEEMRPVAIIVLGSKDSKRDVKTLFDYVQANFDAQ</sequence>
<feature type="active site" description="Proton donor/acceptor" evidence="11">
    <location>
        <position position="206"/>
    </location>
</feature>
<dbReference type="Pfam" id="PF03734">
    <property type="entry name" value="YkuD"/>
    <property type="match status" value="1"/>
</dbReference>